<name>A0A9N9KJ00_9GLOM</name>
<feature type="non-terminal residue" evidence="2">
    <location>
        <position position="41"/>
    </location>
</feature>
<protein>
    <submittedName>
        <fullName evidence="2">20446_t:CDS:1</fullName>
    </submittedName>
</protein>
<organism evidence="2 3">
    <name type="scientific">Cetraspora pellucida</name>
    <dbReference type="NCBI Taxonomy" id="1433469"/>
    <lineage>
        <taxon>Eukaryota</taxon>
        <taxon>Fungi</taxon>
        <taxon>Fungi incertae sedis</taxon>
        <taxon>Mucoromycota</taxon>
        <taxon>Glomeromycotina</taxon>
        <taxon>Glomeromycetes</taxon>
        <taxon>Diversisporales</taxon>
        <taxon>Gigasporaceae</taxon>
        <taxon>Cetraspora</taxon>
    </lineage>
</organism>
<evidence type="ECO:0000313" key="2">
    <source>
        <dbReference type="EMBL" id="CAG8839464.1"/>
    </source>
</evidence>
<accession>A0A9N9KJ00</accession>
<feature type="non-terminal residue" evidence="2">
    <location>
        <position position="1"/>
    </location>
</feature>
<evidence type="ECO:0000313" key="3">
    <source>
        <dbReference type="Proteomes" id="UP000789759"/>
    </source>
</evidence>
<keyword evidence="3" id="KW-1185">Reference proteome</keyword>
<feature type="compositionally biased region" description="Polar residues" evidence="1">
    <location>
        <begin position="1"/>
        <end position="12"/>
    </location>
</feature>
<dbReference type="EMBL" id="CAJVQA010087252">
    <property type="protein sequence ID" value="CAG8839464.1"/>
    <property type="molecule type" value="Genomic_DNA"/>
</dbReference>
<feature type="region of interest" description="Disordered" evidence="1">
    <location>
        <begin position="1"/>
        <end position="22"/>
    </location>
</feature>
<dbReference type="Proteomes" id="UP000789759">
    <property type="component" value="Unassembled WGS sequence"/>
</dbReference>
<reference evidence="2" key="1">
    <citation type="submission" date="2021-06" db="EMBL/GenBank/DDBJ databases">
        <authorList>
            <person name="Kallberg Y."/>
            <person name="Tangrot J."/>
            <person name="Rosling A."/>
        </authorList>
    </citation>
    <scope>NUCLEOTIDE SEQUENCE</scope>
    <source>
        <strain evidence="2">FL966</strain>
    </source>
</reference>
<feature type="compositionally biased region" description="Acidic residues" evidence="1">
    <location>
        <begin position="13"/>
        <end position="22"/>
    </location>
</feature>
<evidence type="ECO:0000256" key="1">
    <source>
        <dbReference type="SAM" id="MobiDB-lite"/>
    </source>
</evidence>
<dbReference type="AlphaFoldDB" id="A0A9N9KJ00"/>
<comment type="caution">
    <text evidence="2">The sequence shown here is derived from an EMBL/GenBank/DDBJ whole genome shotgun (WGS) entry which is preliminary data.</text>
</comment>
<proteinExistence type="predicted"/>
<gene>
    <name evidence="2" type="ORF">CPELLU_LOCUS21862</name>
</gene>
<sequence length="41" mass="4754">NSDASEIPNQFDYQDENSDLENNEDNCVLYELTELEELVAM</sequence>